<dbReference type="EMBL" id="ASHM01081184">
    <property type="protein sequence ID" value="PNX59670.1"/>
    <property type="molecule type" value="Genomic_DNA"/>
</dbReference>
<evidence type="ECO:0000313" key="1">
    <source>
        <dbReference type="EMBL" id="PNX59670.1"/>
    </source>
</evidence>
<feature type="non-terminal residue" evidence="1">
    <location>
        <position position="1"/>
    </location>
</feature>
<reference evidence="1 2" key="2">
    <citation type="journal article" date="2017" name="Front. Plant Sci.">
        <title>Gene Classification and Mining of Molecular Markers Useful in Red Clover (Trifolium pratense) Breeding.</title>
        <authorList>
            <person name="Istvanek J."/>
            <person name="Dluhosova J."/>
            <person name="Dluhos P."/>
            <person name="Patkova L."/>
            <person name="Nedelnik J."/>
            <person name="Repkova J."/>
        </authorList>
    </citation>
    <scope>NUCLEOTIDE SEQUENCE [LARGE SCALE GENOMIC DNA]</scope>
    <source>
        <strain evidence="2">cv. Tatra</strain>
        <tissue evidence="1">Young leaves</tissue>
    </source>
</reference>
<protein>
    <submittedName>
        <fullName evidence="1">Cyclic nucleotide-gated ion channel 2-like protein</fullName>
    </submittedName>
</protein>
<dbReference type="Gene3D" id="1.10.287.630">
    <property type="entry name" value="Helix hairpin bin"/>
    <property type="match status" value="1"/>
</dbReference>
<gene>
    <name evidence="1" type="ORF">L195_g051537</name>
</gene>
<reference evidence="1 2" key="1">
    <citation type="journal article" date="2014" name="Am. J. Bot.">
        <title>Genome assembly and annotation for red clover (Trifolium pratense; Fabaceae).</title>
        <authorList>
            <person name="Istvanek J."/>
            <person name="Jaros M."/>
            <person name="Krenek A."/>
            <person name="Repkova J."/>
        </authorList>
    </citation>
    <scope>NUCLEOTIDE SEQUENCE [LARGE SCALE GENOMIC DNA]</scope>
    <source>
        <strain evidence="2">cv. Tatra</strain>
        <tissue evidence="1">Young leaves</tissue>
    </source>
</reference>
<comment type="caution">
    <text evidence="1">The sequence shown here is derived from an EMBL/GenBank/DDBJ whole genome shotgun (WGS) entry which is preliminary data.</text>
</comment>
<sequence length="52" mass="6445">GILRWSHGKEESCDMEWWMRQLPSRLRQRVRHFERQRWAATGGEDEMKLMKD</sequence>
<proteinExistence type="predicted"/>
<name>A0A2K3K0B3_TRIPR</name>
<evidence type="ECO:0000313" key="2">
    <source>
        <dbReference type="Proteomes" id="UP000236291"/>
    </source>
</evidence>
<accession>A0A2K3K0B3</accession>
<dbReference type="AlphaFoldDB" id="A0A2K3K0B3"/>
<dbReference type="Proteomes" id="UP000236291">
    <property type="component" value="Unassembled WGS sequence"/>
</dbReference>
<organism evidence="1 2">
    <name type="scientific">Trifolium pratense</name>
    <name type="common">Red clover</name>
    <dbReference type="NCBI Taxonomy" id="57577"/>
    <lineage>
        <taxon>Eukaryota</taxon>
        <taxon>Viridiplantae</taxon>
        <taxon>Streptophyta</taxon>
        <taxon>Embryophyta</taxon>
        <taxon>Tracheophyta</taxon>
        <taxon>Spermatophyta</taxon>
        <taxon>Magnoliopsida</taxon>
        <taxon>eudicotyledons</taxon>
        <taxon>Gunneridae</taxon>
        <taxon>Pentapetalae</taxon>
        <taxon>rosids</taxon>
        <taxon>fabids</taxon>
        <taxon>Fabales</taxon>
        <taxon>Fabaceae</taxon>
        <taxon>Papilionoideae</taxon>
        <taxon>50 kb inversion clade</taxon>
        <taxon>NPAAA clade</taxon>
        <taxon>Hologalegina</taxon>
        <taxon>IRL clade</taxon>
        <taxon>Trifolieae</taxon>
        <taxon>Trifolium</taxon>
    </lineage>
</organism>
<dbReference type="STRING" id="57577.A0A2K3K0B3"/>